<evidence type="ECO:0000313" key="8">
    <source>
        <dbReference type="Proteomes" id="UP001139971"/>
    </source>
</evidence>
<dbReference type="RefSeq" id="WP_263542091.1">
    <property type="nucleotide sequence ID" value="NZ_JAOVZO020000009.1"/>
</dbReference>
<dbReference type="InterPro" id="IPR008979">
    <property type="entry name" value="Galactose-bd-like_sf"/>
</dbReference>
<evidence type="ECO:0000313" key="7">
    <source>
        <dbReference type="EMBL" id="MDC8012426.1"/>
    </source>
</evidence>
<evidence type="ECO:0000256" key="3">
    <source>
        <dbReference type="ARBA" id="ARBA00022801"/>
    </source>
</evidence>
<evidence type="ECO:0000259" key="5">
    <source>
        <dbReference type="PROSITE" id="PS50093"/>
    </source>
</evidence>
<organism evidence="7 8">
    <name type="scientific">Tahibacter soli</name>
    <dbReference type="NCBI Taxonomy" id="2983605"/>
    <lineage>
        <taxon>Bacteria</taxon>
        <taxon>Pseudomonadati</taxon>
        <taxon>Pseudomonadota</taxon>
        <taxon>Gammaproteobacteria</taxon>
        <taxon>Lysobacterales</taxon>
        <taxon>Rhodanobacteraceae</taxon>
        <taxon>Tahibacter</taxon>
    </lineage>
</organism>
<reference evidence="7" key="1">
    <citation type="submission" date="2023-02" db="EMBL/GenBank/DDBJ databases">
        <title>Tahibacter soli sp. nov. isolated from soil.</title>
        <authorList>
            <person name="Baek J.H."/>
            <person name="Lee J.K."/>
            <person name="Choi D.G."/>
            <person name="Jeon C.O."/>
        </authorList>
    </citation>
    <scope>NUCLEOTIDE SEQUENCE</scope>
    <source>
        <strain evidence="7">BL</strain>
    </source>
</reference>
<feature type="domain" description="P/Homo B" evidence="6">
    <location>
        <begin position="984"/>
        <end position="1102"/>
    </location>
</feature>
<keyword evidence="4" id="KW-0732">Signal</keyword>
<dbReference type="FunFam" id="2.60.120.260:FF:000149">
    <property type="entry name" value="Leupeptin-inactivating enzyme 1"/>
    <property type="match status" value="1"/>
</dbReference>
<dbReference type="InterPro" id="IPR013783">
    <property type="entry name" value="Ig-like_fold"/>
</dbReference>
<dbReference type="SUPFAM" id="SSF49299">
    <property type="entry name" value="PKD domain"/>
    <property type="match status" value="2"/>
</dbReference>
<dbReference type="Gene3D" id="2.60.40.10">
    <property type="entry name" value="Immunoglobulins"/>
    <property type="match status" value="2"/>
</dbReference>
<dbReference type="Gene3D" id="2.60.120.260">
    <property type="entry name" value="Galactose-binding domain-like"/>
    <property type="match status" value="1"/>
</dbReference>
<feature type="signal peptide" evidence="4">
    <location>
        <begin position="1"/>
        <end position="38"/>
    </location>
</feature>
<dbReference type="EMBL" id="JAOVZO020000009">
    <property type="protein sequence ID" value="MDC8012426.1"/>
    <property type="molecule type" value="Genomic_DNA"/>
</dbReference>
<dbReference type="Pfam" id="PF01483">
    <property type="entry name" value="P_proprotein"/>
    <property type="match status" value="1"/>
</dbReference>
<dbReference type="GO" id="GO:0006508">
    <property type="term" value="P:proteolysis"/>
    <property type="evidence" value="ECO:0007669"/>
    <property type="project" value="UniProtKB-KW"/>
</dbReference>
<evidence type="ECO:0000256" key="1">
    <source>
        <dbReference type="ARBA" id="ARBA00001913"/>
    </source>
</evidence>
<evidence type="ECO:0000256" key="2">
    <source>
        <dbReference type="ARBA" id="ARBA00022670"/>
    </source>
</evidence>
<keyword evidence="3" id="KW-0378">Hydrolase</keyword>
<keyword evidence="8" id="KW-1185">Reference proteome</keyword>
<comment type="caution">
    <text evidence="7">The sequence shown here is derived from an EMBL/GenBank/DDBJ whole genome shotgun (WGS) entry which is preliminary data.</text>
</comment>
<dbReference type="Proteomes" id="UP001139971">
    <property type="component" value="Unassembled WGS sequence"/>
</dbReference>
<dbReference type="PROSITE" id="PS51829">
    <property type="entry name" value="P_HOMO_B"/>
    <property type="match status" value="1"/>
</dbReference>
<dbReference type="InterPro" id="IPR002884">
    <property type="entry name" value="P_dom"/>
</dbReference>
<dbReference type="Pfam" id="PF04151">
    <property type="entry name" value="PPC"/>
    <property type="match status" value="1"/>
</dbReference>
<dbReference type="InterPro" id="IPR000601">
    <property type="entry name" value="PKD_dom"/>
</dbReference>
<evidence type="ECO:0000256" key="4">
    <source>
        <dbReference type="SAM" id="SignalP"/>
    </source>
</evidence>
<dbReference type="SUPFAM" id="SSF55486">
    <property type="entry name" value="Metalloproteases ('zincins'), catalytic domain"/>
    <property type="match status" value="1"/>
</dbReference>
<dbReference type="CDD" id="cd00146">
    <property type="entry name" value="PKD"/>
    <property type="match status" value="2"/>
</dbReference>
<dbReference type="AlphaFoldDB" id="A0A9X3YHM5"/>
<comment type="cofactor">
    <cofactor evidence="1">
        <name>Ca(2+)</name>
        <dbReference type="ChEBI" id="CHEBI:29108"/>
    </cofactor>
</comment>
<dbReference type="GO" id="GO:0004252">
    <property type="term" value="F:serine-type endopeptidase activity"/>
    <property type="evidence" value="ECO:0007669"/>
    <property type="project" value="InterPro"/>
</dbReference>
<dbReference type="InterPro" id="IPR022409">
    <property type="entry name" value="PKD/Chitinase_dom"/>
</dbReference>
<dbReference type="InterPro" id="IPR007280">
    <property type="entry name" value="Peptidase_C_arc/bac"/>
</dbReference>
<dbReference type="Gene3D" id="2.60.120.380">
    <property type="match status" value="1"/>
</dbReference>
<dbReference type="Pfam" id="PF18911">
    <property type="entry name" value="PKD_4"/>
    <property type="match status" value="2"/>
</dbReference>
<proteinExistence type="predicted"/>
<accession>A0A9X3YHM5</accession>
<dbReference type="PROSITE" id="PS50093">
    <property type="entry name" value="PKD"/>
    <property type="match status" value="2"/>
</dbReference>
<feature type="domain" description="PKD" evidence="5">
    <location>
        <begin position="797"/>
        <end position="884"/>
    </location>
</feature>
<evidence type="ECO:0000259" key="6">
    <source>
        <dbReference type="PROSITE" id="PS51829"/>
    </source>
</evidence>
<feature type="chain" id="PRO_5040846531" evidence="4">
    <location>
        <begin position="39"/>
        <end position="1102"/>
    </location>
</feature>
<dbReference type="SUPFAM" id="SSF49785">
    <property type="entry name" value="Galactose-binding domain-like"/>
    <property type="match status" value="1"/>
</dbReference>
<feature type="domain" description="PKD" evidence="5">
    <location>
        <begin position="713"/>
        <end position="798"/>
    </location>
</feature>
<dbReference type="SMART" id="SM00089">
    <property type="entry name" value="PKD"/>
    <property type="match status" value="2"/>
</dbReference>
<protein>
    <submittedName>
        <fullName evidence="7">PKD domain-containing protein</fullName>
    </submittedName>
</protein>
<gene>
    <name evidence="7" type="ORF">OD750_007690</name>
</gene>
<sequence length="1102" mass="114788">MNRSLFGRTTARPARRSSARTLQYLLLGLAAAASSAFAIQPDAGISKPVLRRAFLAPELDVHPALEATEQLRETMSRPAAADFLKRNPGTWEMRWDRRGDRPNLVQGSGVPVVPGRGNKLDLGKMGLAAGETIDLAVVEARLLDFVAANRDLLKTDGLEFQLDTTSSVGYGKDNTHWFIEFAQSKNGVRVQGANLFFRVSNGNIVQFGSNLVAPVDVDTFPVSARDKAFEVAYGELGISTPVRGVTLVDRGELLLLPYAADLSGAGEGFRGADGQGYSHRLAWRFVFRVAGDKATYQMMVDAKTNRVIEVRDLTLTVNATVDGGVFTSINTGPETIVPMPFAAVTNGGAKVTDALGIYDYSSGSATVTLDGKYFRMSDACGSISLANSTDGNLHLGTDTGTDCGSTTAPGGAGNTRSSRNGFYYLTKINRKAATFLPSNSWIAGKVTANMNINDVCNAYWDGSTLNFFKSGSSGSTSCSNTGELPAVFLHEWGHGMDTNSGGSASENGTGEAVGDSFAFLETKSACIGNGFFTGPNGCANCASTCTGVRDLNAFSTHGAATIAKPSTITDNAGANCDRFACPYLANGIQPYQGPMGYEGHCESYIASSANWDLAQALVAQYGATAGYAQMDKIWYGSLTPSKSAYRVASGGKCNTAASVDGCGSNNWYTVYLAADDDNGNLADGTPNACRIWDAFNAHGIACGTRPACSGGGTNVPPVANFTFTTSGLTANFTDTSTDSDGTIASRAWNFGDGGTSTAANPSRTYATAGSYTVTLTVTDNAGGTNTKSSQVTVSSGTNVPPTANFTFTTSDLTANFTDSSTDTDGTIASRSWNFGDGGTSTATNPSRTYAAAGTYTVTLTVTDNGGATNTKTSSVTVTAPSGNVLTNGVAVTGLSAAINVDKVYTLVVPAGATNLKFVTTGGSGDADLYVKFGSAPTTTVNDCKSEGSTNAETCNIATAQAGTYYVMVHAYAAYSGLSLTGSFTPPGSGTQTYTNTTDYPINDNATVDSPITVSGRTGNAPTNASVTVAIVHTYIGDLKVDLVAPDGTLYNIHNRTGSGTDNINKTVTLNLSSEALNGTWNLRVNDNASQDTGYINSWSITF</sequence>
<keyword evidence="2" id="KW-0645">Protease</keyword>
<dbReference type="InterPro" id="IPR035986">
    <property type="entry name" value="PKD_dom_sf"/>
</dbReference>
<name>A0A9X3YHM5_9GAMM</name>